<evidence type="ECO:0000256" key="7">
    <source>
        <dbReference type="ARBA" id="ARBA00022679"/>
    </source>
</evidence>
<feature type="transmembrane region" description="Helical" evidence="16">
    <location>
        <begin position="17"/>
        <end position="38"/>
    </location>
</feature>
<dbReference type="InterPro" id="IPR000014">
    <property type="entry name" value="PAS"/>
</dbReference>
<dbReference type="GO" id="GO:0000155">
    <property type="term" value="F:phosphorelay sensor kinase activity"/>
    <property type="evidence" value="ECO:0007669"/>
    <property type="project" value="InterPro"/>
</dbReference>
<keyword evidence="22" id="KW-1185">Reference proteome</keyword>
<organism evidence="21 22">
    <name type="scientific">Yoonia vestfoldensis SKA53</name>
    <dbReference type="NCBI Taxonomy" id="314232"/>
    <lineage>
        <taxon>Bacteria</taxon>
        <taxon>Pseudomonadati</taxon>
        <taxon>Pseudomonadota</taxon>
        <taxon>Alphaproteobacteria</taxon>
        <taxon>Rhodobacterales</taxon>
        <taxon>Paracoccaceae</taxon>
        <taxon>Yoonia</taxon>
    </lineage>
</organism>
<dbReference type="InterPro" id="IPR036890">
    <property type="entry name" value="HATPase_C_sf"/>
</dbReference>
<dbReference type="SUPFAM" id="SSF55785">
    <property type="entry name" value="PYP-like sensor domain (PAS domain)"/>
    <property type="match status" value="1"/>
</dbReference>
<dbReference type="PANTHER" id="PTHR43047:SF64">
    <property type="entry name" value="HISTIDINE KINASE CONTAINING CHEY-HOMOLOGOUS RECEIVER DOMAIN AND PAS DOMAIN-RELATED"/>
    <property type="match status" value="1"/>
</dbReference>
<feature type="modified residue" description="4-aspartylphosphate" evidence="15">
    <location>
        <position position="667"/>
    </location>
</feature>
<evidence type="ECO:0000256" key="3">
    <source>
        <dbReference type="ARBA" id="ARBA00012438"/>
    </source>
</evidence>
<feature type="domain" description="Response regulatory" evidence="18">
    <location>
        <begin position="618"/>
        <end position="734"/>
    </location>
</feature>
<dbReference type="Pfam" id="PF02518">
    <property type="entry name" value="HATPase_c"/>
    <property type="match status" value="1"/>
</dbReference>
<dbReference type="STRING" id="314232.SKA53_09804"/>
<comment type="subcellular location">
    <subcellularLocation>
        <location evidence="2">Cell inner membrane</location>
        <topology evidence="2">Multi-pass membrane protein</topology>
    </subcellularLocation>
</comment>
<feature type="domain" description="PAS" evidence="19">
    <location>
        <begin position="233"/>
        <end position="277"/>
    </location>
</feature>
<evidence type="ECO:0000259" key="17">
    <source>
        <dbReference type="PROSITE" id="PS50109"/>
    </source>
</evidence>
<dbReference type="InterPro" id="IPR008207">
    <property type="entry name" value="Sig_transdc_His_kin_Hpt_dom"/>
</dbReference>
<dbReference type="InterPro" id="IPR036641">
    <property type="entry name" value="HPT_dom_sf"/>
</dbReference>
<feature type="domain" description="Histidine kinase" evidence="17">
    <location>
        <begin position="369"/>
        <end position="590"/>
    </location>
</feature>
<evidence type="ECO:0000256" key="6">
    <source>
        <dbReference type="ARBA" id="ARBA00022553"/>
    </source>
</evidence>
<dbReference type="SUPFAM" id="SSF47226">
    <property type="entry name" value="Histidine-containing phosphotransfer domain, HPT domain"/>
    <property type="match status" value="1"/>
</dbReference>
<evidence type="ECO:0000256" key="15">
    <source>
        <dbReference type="PROSITE-ProRule" id="PRU00169"/>
    </source>
</evidence>
<protein>
    <recommendedName>
        <fullName evidence="3">histidine kinase</fullName>
        <ecNumber evidence="3">2.7.13.3</ecNumber>
    </recommendedName>
</protein>
<dbReference type="InterPro" id="IPR011006">
    <property type="entry name" value="CheY-like_superfamily"/>
</dbReference>
<evidence type="ECO:0000256" key="4">
    <source>
        <dbReference type="ARBA" id="ARBA00022475"/>
    </source>
</evidence>
<dbReference type="GO" id="GO:0005886">
    <property type="term" value="C:plasma membrane"/>
    <property type="evidence" value="ECO:0007669"/>
    <property type="project" value="UniProtKB-SubCell"/>
</dbReference>
<accession>A3V1C3</accession>
<evidence type="ECO:0000256" key="13">
    <source>
        <dbReference type="ARBA" id="ARBA00023136"/>
    </source>
</evidence>
<sequence length="859" mass="91299">MASATSIFLVPLKSRRFFVVAIVLFLLLTCILILFNAASLQQRLKTMRDTAAEAARAQLVDLDVIHGALVLAADGLLLARSDPELESQNGLARLNLLFDGFSQRVEAAMVLLSDPDLAPDLGEKLVALDAVRNALAERIDAIDPTDAHTILVVTTRLHAAAQIVQDITAATELYAVRTAEIAQQAERSFLRQLWIHNIVAIVAMLLVVAGLSLWRRVEGRAQRLSGILGKACDSAVDAIIVIDADGRILLTNQTVTRVFGVRGDDLAGHHIGALIDMQDVQPTNAQPDDAAVTPPLITTGVMRVMARRSNGPSFPADLSVTADIDLDGRPIMIVFIRDMTAAAAAEDQLRIERLGAERNAAAKTAFLGMMSHDMRTPLQGMIAALDLLDQTGMDQVGRNLVQTARDCSLRALQQINDVLDMTRLNGQPQQKVLFDPTAIVAEILNELTPLAAGQNTQLALRVEQGDTPLPSFVGTPPAFVRAIYNLVGNAVKFTANGRVTVALSFRETSVGKFTLDVAVVDTGVGIALEKQESLFEEFKMLNGDRAHPREGAGLGLVIANAAVKQMNGALGLTSSPGEGSTFSFSIDLSTATASASAQTLSQPAAQNRHEKSLVGPRNILVVDDNAINLSLLAAVVRQLGHSVDEAKDGSIAVGLAAMRAYDVIFMDVNMPDMDGYTASRIIRAGGPSCDAMIVAVTAYTNIHYSDEVRNAGIDGVLTKPTTQDEIAAVLDGYLPQETAPAPTPVAGDPERTEVQRAITALSETLGDDNAIRLMKAGLTEVAELLDALDAHPDADDQAAAAIHRVVGSTAVLGFSGLSKTLCAAEQAANARDRQKLWSLLETVKSDSASLSRALAAHTA</sequence>
<evidence type="ECO:0000313" key="22">
    <source>
        <dbReference type="Proteomes" id="UP000004507"/>
    </source>
</evidence>
<dbReference type="Gene3D" id="3.30.450.20">
    <property type="entry name" value="PAS domain"/>
    <property type="match status" value="1"/>
</dbReference>
<dbReference type="HOGENOM" id="CLU_000445_114_59_5"/>
<evidence type="ECO:0000256" key="8">
    <source>
        <dbReference type="ARBA" id="ARBA00022692"/>
    </source>
</evidence>
<dbReference type="PRINTS" id="PR00344">
    <property type="entry name" value="BCTRLSENSOR"/>
</dbReference>
<keyword evidence="10" id="KW-0067">ATP-binding</keyword>
<evidence type="ECO:0000259" key="19">
    <source>
        <dbReference type="PROSITE" id="PS50112"/>
    </source>
</evidence>
<dbReference type="Gene3D" id="3.30.565.10">
    <property type="entry name" value="Histidine kinase-like ATPase, C-terminal domain"/>
    <property type="match status" value="1"/>
</dbReference>
<evidence type="ECO:0000256" key="2">
    <source>
        <dbReference type="ARBA" id="ARBA00004429"/>
    </source>
</evidence>
<dbReference type="OrthoDB" id="9801651at2"/>
<dbReference type="SUPFAM" id="SSF47384">
    <property type="entry name" value="Homodimeric domain of signal transducing histidine kinase"/>
    <property type="match status" value="1"/>
</dbReference>
<keyword evidence="5" id="KW-0997">Cell inner membrane</keyword>
<keyword evidence="10" id="KW-0547">Nucleotide-binding</keyword>
<reference evidence="21 22" key="1">
    <citation type="submission" date="2006-01" db="EMBL/GenBank/DDBJ databases">
        <authorList>
            <person name="Hagstrom A."/>
            <person name="Ferriera S."/>
            <person name="Johnson J."/>
            <person name="Kravitz S."/>
            <person name="Halpern A."/>
            <person name="Remington K."/>
            <person name="Beeson K."/>
            <person name="Tran B."/>
            <person name="Rogers Y.-H."/>
            <person name="Friedman R."/>
            <person name="Venter J.C."/>
        </authorList>
    </citation>
    <scope>NUCLEOTIDE SEQUENCE [LARGE SCALE GENOMIC DNA]</scope>
    <source>
        <strain evidence="21 22">SKA53</strain>
    </source>
</reference>
<feature type="transmembrane region" description="Helical" evidence="16">
    <location>
        <begin position="193"/>
        <end position="214"/>
    </location>
</feature>
<keyword evidence="11 16" id="KW-1133">Transmembrane helix</keyword>
<dbReference type="SMART" id="SM00091">
    <property type="entry name" value="PAS"/>
    <property type="match status" value="1"/>
</dbReference>
<evidence type="ECO:0000256" key="1">
    <source>
        <dbReference type="ARBA" id="ARBA00000085"/>
    </source>
</evidence>
<dbReference type="SUPFAM" id="SSF52172">
    <property type="entry name" value="CheY-like"/>
    <property type="match status" value="1"/>
</dbReference>
<dbReference type="Pfam" id="PF00512">
    <property type="entry name" value="HisKA"/>
    <property type="match status" value="1"/>
</dbReference>
<dbReference type="Gene3D" id="1.20.120.160">
    <property type="entry name" value="HPT domain"/>
    <property type="match status" value="1"/>
</dbReference>
<dbReference type="SMART" id="SM00388">
    <property type="entry name" value="HisKA"/>
    <property type="match status" value="1"/>
</dbReference>
<dbReference type="PROSITE" id="PS50894">
    <property type="entry name" value="HPT"/>
    <property type="match status" value="1"/>
</dbReference>
<evidence type="ECO:0000256" key="10">
    <source>
        <dbReference type="ARBA" id="ARBA00022840"/>
    </source>
</evidence>
<dbReference type="SMART" id="SM00387">
    <property type="entry name" value="HATPase_c"/>
    <property type="match status" value="1"/>
</dbReference>
<keyword evidence="7" id="KW-0808">Transferase</keyword>
<dbReference type="SMART" id="SM00448">
    <property type="entry name" value="REC"/>
    <property type="match status" value="1"/>
</dbReference>
<evidence type="ECO:0000259" key="20">
    <source>
        <dbReference type="PROSITE" id="PS50894"/>
    </source>
</evidence>
<dbReference type="CDD" id="cd17546">
    <property type="entry name" value="REC_hyHK_CKI1_RcsC-like"/>
    <property type="match status" value="1"/>
</dbReference>
<feature type="modified residue" description="Phosphohistidine" evidence="14">
    <location>
        <position position="803"/>
    </location>
</feature>
<evidence type="ECO:0000256" key="12">
    <source>
        <dbReference type="ARBA" id="ARBA00023012"/>
    </source>
</evidence>
<evidence type="ECO:0000256" key="11">
    <source>
        <dbReference type="ARBA" id="ARBA00022989"/>
    </source>
</evidence>
<keyword evidence="8 16" id="KW-0812">Transmembrane</keyword>
<dbReference type="Gene3D" id="1.10.287.130">
    <property type="match status" value="1"/>
</dbReference>
<comment type="catalytic activity">
    <reaction evidence="1">
        <text>ATP + protein L-histidine = ADP + protein N-phospho-L-histidine.</text>
        <dbReference type="EC" id="2.7.13.3"/>
    </reaction>
</comment>
<dbReference type="PROSITE" id="PS50112">
    <property type="entry name" value="PAS"/>
    <property type="match status" value="1"/>
</dbReference>
<dbReference type="InterPro" id="IPR035965">
    <property type="entry name" value="PAS-like_dom_sf"/>
</dbReference>
<evidence type="ECO:0000256" key="9">
    <source>
        <dbReference type="ARBA" id="ARBA00022777"/>
    </source>
</evidence>
<dbReference type="PROSITE" id="PS50110">
    <property type="entry name" value="RESPONSE_REGULATORY"/>
    <property type="match status" value="1"/>
</dbReference>
<dbReference type="AlphaFoldDB" id="A3V1C3"/>
<evidence type="ECO:0000259" key="18">
    <source>
        <dbReference type="PROSITE" id="PS50110"/>
    </source>
</evidence>
<keyword evidence="9 21" id="KW-0418">Kinase</keyword>
<dbReference type="EMBL" id="AAMS01000001">
    <property type="protein sequence ID" value="EAQ08009.1"/>
    <property type="molecule type" value="Genomic_DNA"/>
</dbReference>
<dbReference type="SUPFAM" id="SSF55874">
    <property type="entry name" value="ATPase domain of HSP90 chaperone/DNA topoisomerase II/histidine kinase"/>
    <property type="match status" value="1"/>
</dbReference>
<dbReference type="InterPro" id="IPR001789">
    <property type="entry name" value="Sig_transdc_resp-reg_receiver"/>
</dbReference>
<proteinExistence type="predicted"/>
<evidence type="ECO:0000256" key="16">
    <source>
        <dbReference type="SAM" id="Phobius"/>
    </source>
</evidence>
<dbReference type="eggNOG" id="COG2205">
    <property type="taxonomic scope" value="Bacteria"/>
</dbReference>
<gene>
    <name evidence="21" type="ORF">SKA53_09804</name>
</gene>
<evidence type="ECO:0000313" key="21">
    <source>
        <dbReference type="EMBL" id="EAQ08009.1"/>
    </source>
</evidence>
<dbReference type="EC" id="2.7.13.3" evidence="3"/>
<dbReference type="Proteomes" id="UP000004507">
    <property type="component" value="Unassembled WGS sequence"/>
</dbReference>
<dbReference type="PANTHER" id="PTHR43047">
    <property type="entry name" value="TWO-COMPONENT HISTIDINE PROTEIN KINASE"/>
    <property type="match status" value="1"/>
</dbReference>
<dbReference type="PROSITE" id="PS50109">
    <property type="entry name" value="HIS_KIN"/>
    <property type="match status" value="1"/>
</dbReference>
<keyword evidence="4" id="KW-1003">Cell membrane</keyword>
<keyword evidence="6 15" id="KW-0597">Phosphoprotein</keyword>
<name>A3V1C3_9RHOB</name>
<dbReference type="CDD" id="cd00130">
    <property type="entry name" value="PAS"/>
    <property type="match status" value="1"/>
</dbReference>
<evidence type="ECO:0000256" key="5">
    <source>
        <dbReference type="ARBA" id="ARBA00022519"/>
    </source>
</evidence>
<dbReference type="InterPro" id="IPR036097">
    <property type="entry name" value="HisK_dim/P_sf"/>
</dbReference>
<feature type="domain" description="HPt" evidence="20">
    <location>
        <begin position="762"/>
        <end position="857"/>
    </location>
</feature>
<dbReference type="InterPro" id="IPR004358">
    <property type="entry name" value="Sig_transdc_His_kin-like_C"/>
</dbReference>
<dbReference type="Gene3D" id="3.40.50.2300">
    <property type="match status" value="1"/>
</dbReference>
<dbReference type="Pfam" id="PF00072">
    <property type="entry name" value="Response_reg"/>
    <property type="match status" value="1"/>
</dbReference>
<dbReference type="Pfam" id="PF13426">
    <property type="entry name" value="PAS_9"/>
    <property type="match status" value="1"/>
</dbReference>
<keyword evidence="13 16" id="KW-0472">Membrane</keyword>
<dbReference type="InterPro" id="IPR003661">
    <property type="entry name" value="HisK_dim/P_dom"/>
</dbReference>
<dbReference type="NCBIfam" id="TIGR00229">
    <property type="entry name" value="sensory_box"/>
    <property type="match status" value="1"/>
</dbReference>
<dbReference type="CDD" id="cd00082">
    <property type="entry name" value="HisKA"/>
    <property type="match status" value="1"/>
</dbReference>
<evidence type="ECO:0000256" key="14">
    <source>
        <dbReference type="PROSITE-ProRule" id="PRU00110"/>
    </source>
</evidence>
<keyword evidence="12" id="KW-0902">Two-component regulatory system</keyword>
<dbReference type="InterPro" id="IPR003594">
    <property type="entry name" value="HATPase_dom"/>
</dbReference>
<comment type="caution">
    <text evidence="21">The sequence shown here is derived from an EMBL/GenBank/DDBJ whole genome shotgun (WGS) entry which is preliminary data.</text>
</comment>
<dbReference type="InterPro" id="IPR005467">
    <property type="entry name" value="His_kinase_dom"/>
</dbReference>